<dbReference type="EMBL" id="CP060731">
    <property type="protein sequence ID" value="QNN78911.1"/>
    <property type="molecule type" value="Genomic_DNA"/>
</dbReference>
<name>A0A7G9TFN6_PSEMX</name>
<dbReference type="RefSeq" id="WP_187574200.1">
    <property type="nucleotide sequence ID" value="NZ_CP060731.1"/>
</dbReference>
<dbReference type="SUPFAM" id="SSF55021">
    <property type="entry name" value="ACT-like"/>
    <property type="match status" value="1"/>
</dbReference>
<dbReference type="AlphaFoldDB" id="A0A7G9TFN6"/>
<organism evidence="1 2">
    <name type="scientific">Pseudoxanthomonas mexicana</name>
    <dbReference type="NCBI Taxonomy" id="128785"/>
    <lineage>
        <taxon>Bacteria</taxon>
        <taxon>Pseudomonadati</taxon>
        <taxon>Pseudomonadota</taxon>
        <taxon>Gammaproteobacteria</taxon>
        <taxon>Lysobacterales</taxon>
        <taxon>Lysobacteraceae</taxon>
        <taxon>Pseudoxanthomonas</taxon>
    </lineage>
</organism>
<dbReference type="GeneID" id="81470460"/>
<evidence type="ECO:0000313" key="1">
    <source>
        <dbReference type="EMBL" id="QNN78911.1"/>
    </source>
</evidence>
<protein>
    <submittedName>
        <fullName evidence="1">Acetolactate synthase</fullName>
    </submittedName>
</protein>
<accession>A0A7G9TFN6</accession>
<gene>
    <name evidence="1" type="ORF">IAE60_05740</name>
</gene>
<dbReference type="InterPro" id="IPR045865">
    <property type="entry name" value="ACT-like_dom_sf"/>
</dbReference>
<dbReference type="Proteomes" id="UP000515838">
    <property type="component" value="Chromosome"/>
</dbReference>
<reference evidence="1 2" key="1">
    <citation type="submission" date="2020-08" db="EMBL/GenBank/DDBJ databases">
        <title>Streptomycin Non-resistant strain, P. mexicana.</title>
        <authorList>
            <person name="Ganesh-Kumar S."/>
            <person name="Zhe T."/>
            <person name="Yu Z."/>
            <person name="Min Y."/>
        </authorList>
    </citation>
    <scope>NUCLEOTIDE SEQUENCE [LARGE SCALE GENOMIC DNA]</scope>
    <source>
        <strain evidence="1 2">GTZY2</strain>
    </source>
</reference>
<proteinExistence type="predicted"/>
<evidence type="ECO:0000313" key="2">
    <source>
        <dbReference type="Proteomes" id="UP000515838"/>
    </source>
</evidence>
<sequence length="90" mass="10365">MRYRLELKLKPAEGALLRVLGMIERRGFPPHAVHATHDGDGYWALALVIDSTRAPETLRQQLLKIYDVEELSFSAVQELTRDRRHQDRAA</sequence>
<dbReference type="Pfam" id="PF13710">
    <property type="entry name" value="ACT_5"/>
    <property type="match status" value="1"/>
</dbReference>